<dbReference type="SMART" id="SM00450">
    <property type="entry name" value="RHOD"/>
    <property type="match status" value="1"/>
</dbReference>
<evidence type="ECO:0000313" key="2">
    <source>
        <dbReference type="EMBL" id="GGG81774.1"/>
    </source>
</evidence>
<dbReference type="PANTHER" id="PTHR44086:SF10">
    <property type="entry name" value="THIOSULFATE SULFURTRANSFERASE_RHODANESE-LIKE DOMAIN-CONTAINING PROTEIN 3"/>
    <property type="match status" value="1"/>
</dbReference>
<reference evidence="2" key="1">
    <citation type="journal article" date="2014" name="Int. J. Syst. Evol. Microbiol.">
        <title>Complete genome sequence of Corynebacterium casei LMG S-19264T (=DSM 44701T), isolated from a smear-ripened cheese.</title>
        <authorList>
            <consortium name="US DOE Joint Genome Institute (JGI-PGF)"/>
            <person name="Walter F."/>
            <person name="Albersmeier A."/>
            <person name="Kalinowski J."/>
            <person name="Ruckert C."/>
        </authorList>
    </citation>
    <scope>NUCLEOTIDE SEQUENCE</scope>
    <source>
        <strain evidence="2">CGMCC 1.15762</strain>
    </source>
</reference>
<accession>A0A8J2ZMR0</accession>
<protein>
    <recommendedName>
        <fullName evidence="1">Rhodanese domain-containing protein</fullName>
    </recommendedName>
</protein>
<dbReference type="AlphaFoldDB" id="A0A8J2ZMR0"/>
<organism evidence="2 3">
    <name type="scientific">Salipiger pallidus</name>
    <dbReference type="NCBI Taxonomy" id="1775170"/>
    <lineage>
        <taxon>Bacteria</taxon>
        <taxon>Pseudomonadati</taxon>
        <taxon>Pseudomonadota</taxon>
        <taxon>Alphaproteobacteria</taxon>
        <taxon>Rhodobacterales</taxon>
        <taxon>Roseobacteraceae</taxon>
        <taxon>Salipiger</taxon>
    </lineage>
</organism>
<evidence type="ECO:0000259" key="1">
    <source>
        <dbReference type="PROSITE" id="PS50206"/>
    </source>
</evidence>
<name>A0A8J2ZMR0_9RHOB</name>
<dbReference type="InterPro" id="IPR036873">
    <property type="entry name" value="Rhodanese-like_dom_sf"/>
</dbReference>
<dbReference type="PANTHER" id="PTHR44086">
    <property type="entry name" value="THIOSULFATE SULFURTRANSFERASE RDL2, MITOCHONDRIAL-RELATED"/>
    <property type="match status" value="1"/>
</dbReference>
<feature type="domain" description="Rhodanese" evidence="1">
    <location>
        <begin position="38"/>
        <end position="126"/>
    </location>
</feature>
<dbReference type="Gene3D" id="3.40.250.10">
    <property type="entry name" value="Rhodanese-like domain"/>
    <property type="match status" value="1"/>
</dbReference>
<proteinExistence type="predicted"/>
<dbReference type="GO" id="GO:0004792">
    <property type="term" value="F:thiosulfate-cyanide sulfurtransferase activity"/>
    <property type="evidence" value="ECO:0007669"/>
    <property type="project" value="TreeGrafter"/>
</dbReference>
<evidence type="ECO:0000313" key="3">
    <source>
        <dbReference type="Proteomes" id="UP000617145"/>
    </source>
</evidence>
<comment type="caution">
    <text evidence="2">The sequence shown here is derived from an EMBL/GenBank/DDBJ whole genome shotgun (WGS) entry which is preliminary data.</text>
</comment>
<dbReference type="Proteomes" id="UP000617145">
    <property type="component" value="Unassembled WGS sequence"/>
</dbReference>
<dbReference type="CDD" id="cd00158">
    <property type="entry name" value="RHOD"/>
    <property type="match status" value="1"/>
</dbReference>
<dbReference type="InterPro" id="IPR001763">
    <property type="entry name" value="Rhodanese-like_dom"/>
</dbReference>
<dbReference type="EMBL" id="BMJV01000007">
    <property type="protein sequence ID" value="GGG81774.1"/>
    <property type="molecule type" value="Genomic_DNA"/>
</dbReference>
<keyword evidence="3" id="KW-1185">Reference proteome</keyword>
<reference evidence="2" key="2">
    <citation type="submission" date="2020-09" db="EMBL/GenBank/DDBJ databases">
        <authorList>
            <person name="Sun Q."/>
            <person name="Zhou Y."/>
        </authorList>
    </citation>
    <scope>NUCLEOTIDE SEQUENCE</scope>
    <source>
        <strain evidence="2">CGMCC 1.15762</strain>
    </source>
</reference>
<dbReference type="SUPFAM" id="SSF52821">
    <property type="entry name" value="Rhodanese/Cell cycle control phosphatase"/>
    <property type="match status" value="1"/>
</dbReference>
<dbReference type="PROSITE" id="PS50206">
    <property type="entry name" value="RHODANESE_3"/>
    <property type="match status" value="1"/>
</dbReference>
<dbReference type="Pfam" id="PF00581">
    <property type="entry name" value="Rhodanese"/>
    <property type="match status" value="1"/>
</dbReference>
<gene>
    <name evidence="2" type="ORF">GCM10011415_34250</name>
</gene>
<sequence length="138" mass="15097">MHVEWLCNGSEGITMKTETIGDKTLETWTVDEVAQAFAANEIVLIDVRTPQEYMFEHIEGALLMPMAFFRPEKLPGQGEKRIVLHCGSGVRSDKMARMAIEAGIGNLAHMEGGFGAWKAAKKPYIGTDMGSGAPKKVD</sequence>